<comment type="caution">
    <text evidence="6">The sequence shown here is derived from an EMBL/GenBank/DDBJ whole genome shotgun (WGS) entry which is preliminary data.</text>
</comment>
<sequence>MRKRIFSWAAAKAFRRLLVKYMIIVLVPVLVLVSATALLLRGNFLSAQARKVQDALDSAQSSVNYTLEAVDSIIVGMDKSRLIIPSILQIDAYSRVNVSNLLNNYALLDAFYASLYAYIPQTPDFLYSPSGTMPLSVLAEFCFADDATAFARQIEQMEGCALRANLTATEEAPEPVAQFQRNHAYLYICPARGLSSTPAVAVFLRIPESVFLSAYQALWAELERNDYALCVLDEAGNVIGVSGGLLDGEEVVSASRLQVLAQSLGAECFRAEHDNFQICFFLRAAVLHSAIGPQMKTVYAVMGAILLVAALASVILARQVYRPIALLHQNVIAGIRDMPIDNTELKSIDKAIEDIMLSHRKQEEQSRHILDITKRQLVYWALLNGLPRTRHMEQLLNMAGFTQPNMLFCVLAIQLPASTPQSLVDELCQSIQEADWSNSSVTAVWIPSHDVLSVVFHMFVELDSRARQEYAANMLRMILEQYGIASGIGVGLSQPTLYTLSRSYSTARRALNGDSVPYRLFEDLQDEGADRFSLCLSRLCAHFNEADVTGARADVAQYLQMLDEIAANRSLLAFYTTRLLSDLSRFLVDMGVWLPAQMDSEIERLIFLDTKALAMELETLLAQAGANPAPSPHTPSTNEPNGMLQSVHEYLVENALDPMLNVNLVAEKFGLSVVTLNRRFRQRYGSTMVSIVSEIRMQKAMELLRDSDMRIKDIVTAVGYFDVPNFSRKFKAALGMTPGQYRRRERGGLDDQEEADEE</sequence>
<dbReference type="PANTHER" id="PTHR43280">
    <property type="entry name" value="ARAC-FAMILY TRANSCRIPTIONAL REGULATOR"/>
    <property type="match status" value="1"/>
</dbReference>
<organism evidence="6 7">
    <name type="scientific">Candidatus Alectryocaccomicrobium excrementavium</name>
    <dbReference type="NCBI Taxonomy" id="2840668"/>
    <lineage>
        <taxon>Bacteria</taxon>
        <taxon>Bacillati</taxon>
        <taxon>Bacillota</taxon>
        <taxon>Clostridia</taxon>
        <taxon>Candidatus Alectryocaccomicrobium</taxon>
    </lineage>
</organism>
<feature type="transmembrane region" description="Helical" evidence="4">
    <location>
        <begin position="21"/>
        <end position="40"/>
    </location>
</feature>
<keyword evidence="2" id="KW-0238">DNA-binding</keyword>
<dbReference type="InterPro" id="IPR009057">
    <property type="entry name" value="Homeodomain-like_sf"/>
</dbReference>
<dbReference type="GO" id="GO:0043565">
    <property type="term" value="F:sequence-specific DNA binding"/>
    <property type="evidence" value="ECO:0007669"/>
    <property type="project" value="InterPro"/>
</dbReference>
<gene>
    <name evidence="6" type="ORF">IAA84_11660</name>
</gene>
<dbReference type="PANTHER" id="PTHR43280:SF10">
    <property type="entry name" value="REGULATORY PROTEIN POCR"/>
    <property type="match status" value="1"/>
</dbReference>
<proteinExistence type="predicted"/>
<keyword evidence="4" id="KW-1133">Transmembrane helix</keyword>
<keyword evidence="4" id="KW-0472">Membrane</keyword>
<dbReference type="GO" id="GO:0003700">
    <property type="term" value="F:DNA-binding transcription factor activity"/>
    <property type="evidence" value="ECO:0007669"/>
    <property type="project" value="InterPro"/>
</dbReference>
<evidence type="ECO:0000259" key="5">
    <source>
        <dbReference type="PROSITE" id="PS01124"/>
    </source>
</evidence>
<reference evidence="6" key="2">
    <citation type="journal article" date="2021" name="PeerJ">
        <title>Extensive microbial diversity within the chicken gut microbiome revealed by metagenomics and culture.</title>
        <authorList>
            <person name="Gilroy R."/>
            <person name="Ravi A."/>
            <person name="Getino M."/>
            <person name="Pursley I."/>
            <person name="Horton D.L."/>
            <person name="Alikhan N.F."/>
            <person name="Baker D."/>
            <person name="Gharbi K."/>
            <person name="Hall N."/>
            <person name="Watson M."/>
            <person name="Adriaenssens E.M."/>
            <person name="Foster-Nyarko E."/>
            <person name="Jarju S."/>
            <person name="Secka A."/>
            <person name="Antonio M."/>
            <person name="Oren A."/>
            <person name="Chaudhuri R.R."/>
            <person name="La Ragione R."/>
            <person name="Hildebrand F."/>
            <person name="Pallen M.J."/>
        </authorList>
    </citation>
    <scope>NUCLEOTIDE SEQUENCE</scope>
    <source>
        <strain evidence="6">13766</strain>
    </source>
</reference>
<keyword evidence="3" id="KW-0804">Transcription</keyword>
<dbReference type="SMART" id="SM00342">
    <property type="entry name" value="HTH_ARAC"/>
    <property type="match status" value="1"/>
</dbReference>
<evidence type="ECO:0000313" key="6">
    <source>
        <dbReference type="EMBL" id="HIS93660.1"/>
    </source>
</evidence>
<dbReference type="EMBL" id="DVJN01000222">
    <property type="protein sequence ID" value="HIS93660.1"/>
    <property type="molecule type" value="Genomic_DNA"/>
</dbReference>
<evidence type="ECO:0000256" key="4">
    <source>
        <dbReference type="SAM" id="Phobius"/>
    </source>
</evidence>
<name>A0A9D1G3A2_9FIRM</name>
<dbReference type="AlphaFoldDB" id="A0A9D1G3A2"/>
<keyword evidence="1" id="KW-0805">Transcription regulation</keyword>
<keyword evidence="4" id="KW-0812">Transmembrane</keyword>
<evidence type="ECO:0000313" key="7">
    <source>
        <dbReference type="Proteomes" id="UP000824140"/>
    </source>
</evidence>
<accession>A0A9D1G3A2</accession>
<dbReference type="SUPFAM" id="SSF46689">
    <property type="entry name" value="Homeodomain-like"/>
    <property type="match status" value="1"/>
</dbReference>
<protein>
    <submittedName>
        <fullName evidence="6">Helix-turn-helix transcriptional regulator</fullName>
    </submittedName>
</protein>
<evidence type="ECO:0000256" key="3">
    <source>
        <dbReference type="ARBA" id="ARBA00023163"/>
    </source>
</evidence>
<dbReference type="PROSITE" id="PS01124">
    <property type="entry name" value="HTH_ARAC_FAMILY_2"/>
    <property type="match status" value="1"/>
</dbReference>
<feature type="domain" description="HTH araC/xylS-type" evidence="5">
    <location>
        <begin position="645"/>
        <end position="744"/>
    </location>
</feature>
<dbReference type="Gene3D" id="1.10.10.60">
    <property type="entry name" value="Homeodomain-like"/>
    <property type="match status" value="1"/>
</dbReference>
<dbReference type="Proteomes" id="UP000824140">
    <property type="component" value="Unassembled WGS sequence"/>
</dbReference>
<dbReference type="Pfam" id="PF12833">
    <property type="entry name" value="HTH_18"/>
    <property type="match status" value="1"/>
</dbReference>
<evidence type="ECO:0000256" key="1">
    <source>
        <dbReference type="ARBA" id="ARBA00023015"/>
    </source>
</evidence>
<dbReference type="InterPro" id="IPR018060">
    <property type="entry name" value="HTH_AraC"/>
</dbReference>
<reference evidence="6" key="1">
    <citation type="submission" date="2020-10" db="EMBL/GenBank/DDBJ databases">
        <authorList>
            <person name="Gilroy R."/>
        </authorList>
    </citation>
    <scope>NUCLEOTIDE SEQUENCE</scope>
    <source>
        <strain evidence="6">13766</strain>
    </source>
</reference>
<evidence type="ECO:0000256" key="2">
    <source>
        <dbReference type="ARBA" id="ARBA00023125"/>
    </source>
</evidence>